<evidence type="ECO:0000256" key="1">
    <source>
        <dbReference type="SAM" id="MobiDB-lite"/>
    </source>
</evidence>
<evidence type="ECO:0008006" key="4">
    <source>
        <dbReference type="Google" id="ProtNLM"/>
    </source>
</evidence>
<name>A0ABU1WBZ9_9GAMM</name>
<dbReference type="Proteomes" id="UP001251524">
    <property type="component" value="Unassembled WGS sequence"/>
</dbReference>
<comment type="caution">
    <text evidence="2">The sequence shown here is derived from an EMBL/GenBank/DDBJ whole genome shotgun (WGS) entry which is preliminary data.</text>
</comment>
<accession>A0ABU1WBZ9</accession>
<dbReference type="EMBL" id="JAVDVY010000002">
    <property type="protein sequence ID" value="MDR7135007.1"/>
    <property type="molecule type" value="Genomic_DNA"/>
</dbReference>
<sequence length="177" mass="19488">MRRRAMRWDVNPSRDADRPEGTSDARSALPSAVMSGLGGKLFYDVQADEILFVFDGLGTAITIPRIWQEGDVSIEPVGASAASSRAYAARFQPIGARDSSAHDLAVIRVYAEPVWNGLKDTERMGEIVLTRLDGWVYSYAIVQANPLPDGTAESKRFDELMVSYADAFDPLLLKKHP</sequence>
<evidence type="ECO:0000313" key="3">
    <source>
        <dbReference type="Proteomes" id="UP001251524"/>
    </source>
</evidence>
<protein>
    <recommendedName>
        <fullName evidence="4">PsbP C-terminal domain-containing protein</fullName>
    </recommendedName>
</protein>
<keyword evidence="3" id="KW-1185">Reference proteome</keyword>
<feature type="region of interest" description="Disordered" evidence="1">
    <location>
        <begin position="1"/>
        <end position="27"/>
    </location>
</feature>
<evidence type="ECO:0000313" key="2">
    <source>
        <dbReference type="EMBL" id="MDR7135007.1"/>
    </source>
</evidence>
<proteinExistence type="predicted"/>
<organism evidence="2 3">
    <name type="scientific">Lysobacter niastensis</name>
    <dbReference type="NCBI Taxonomy" id="380629"/>
    <lineage>
        <taxon>Bacteria</taxon>
        <taxon>Pseudomonadati</taxon>
        <taxon>Pseudomonadota</taxon>
        <taxon>Gammaproteobacteria</taxon>
        <taxon>Lysobacterales</taxon>
        <taxon>Lysobacteraceae</taxon>
        <taxon>Lysobacter</taxon>
    </lineage>
</organism>
<reference evidence="2 3" key="1">
    <citation type="submission" date="2023-07" db="EMBL/GenBank/DDBJ databases">
        <title>Sorghum-associated microbial communities from plants grown in Nebraska, USA.</title>
        <authorList>
            <person name="Schachtman D."/>
        </authorList>
    </citation>
    <scope>NUCLEOTIDE SEQUENCE [LARGE SCALE GENOMIC DNA]</scope>
    <source>
        <strain evidence="2 3">BE198</strain>
    </source>
</reference>
<feature type="compositionally biased region" description="Basic and acidic residues" evidence="1">
    <location>
        <begin position="12"/>
        <end position="23"/>
    </location>
</feature>
<gene>
    <name evidence="2" type="ORF">J2X06_002216</name>
</gene>